<gene>
    <name evidence="1" type="ORF">NO357_15860</name>
</gene>
<keyword evidence="2" id="KW-1185">Reference proteome</keyword>
<dbReference type="AlphaFoldDB" id="A0AAE3WE73"/>
<evidence type="ECO:0000313" key="1">
    <source>
        <dbReference type="EMBL" id="MDQ2091376.1"/>
    </source>
</evidence>
<reference evidence="1" key="1">
    <citation type="submission" date="2022-07" db="EMBL/GenBank/DDBJ databases">
        <authorList>
            <person name="Otstavnykh N."/>
            <person name="Isaeva M."/>
            <person name="Bystritskaya E."/>
        </authorList>
    </citation>
    <scope>NUCLEOTIDE SEQUENCE</scope>
    <source>
        <strain evidence="1">KCTC 52189</strain>
    </source>
</reference>
<organism evidence="1 2">
    <name type="scientific">Marimonas arenosa</name>
    <dbReference type="NCBI Taxonomy" id="1795305"/>
    <lineage>
        <taxon>Bacteria</taxon>
        <taxon>Pseudomonadati</taxon>
        <taxon>Pseudomonadota</taxon>
        <taxon>Alphaproteobacteria</taxon>
        <taxon>Rhodobacterales</taxon>
        <taxon>Paracoccaceae</taxon>
        <taxon>Marimonas</taxon>
    </lineage>
</organism>
<accession>A0AAE3WE73</accession>
<dbReference type="Proteomes" id="UP001226762">
    <property type="component" value="Unassembled WGS sequence"/>
</dbReference>
<reference evidence="1" key="2">
    <citation type="submission" date="2023-02" db="EMBL/GenBank/DDBJ databases">
        <title>'Rhodoalgimonas zhirmunskyi' gen. nov., isolated from a red alga.</title>
        <authorList>
            <person name="Nedashkovskaya O.I."/>
            <person name="Otstavnykh N.Y."/>
            <person name="Bystritskaya E.P."/>
            <person name="Balabanova L.A."/>
            <person name="Isaeva M.P."/>
        </authorList>
    </citation>
    <scope>NUCLEOTIDE SEQUENCE</scope>
    <source>
        <strain evidence="1">KCTC 52189</strain>
    </source>
</reference>
<dbReference type="RefSeq" id="WP_306736665.1">
    <property type="nucleotide sequence ID" value="NZ_JANHAX010000005.1"/>
</dbReference>
<comment type="caution">
    <text evidence="1">The sequence shown here is derived from an EMBL/GenBank/DDBJ whole genome shotgun (WGS) entry which is preliminary data.</text>
</comment>
<sequence length="205" mass="23705">MGGIGSGRHWHWDSKSTTSDMRKLDVRHLAREGLLEPGTRFSWQWSCDGKKVADIRIVTEADRVRLIYKSRSYGGDWEHFDYPVRLLSTPCHYGGHRAWFSCPAQGCGRRVAILYGGRIFACRHCHQLAYPSQREESYQRHQRRAEKIRERLGWGTGADTWGPKPKGMHNRTFERLVAELGYWEDQSDAGFAQYVLSRFGNLSLT</sequence>
<dbReference type="EMBL" id="JANHAX010000005">
    <property type="protein sequence ID" value="MDQ2091376.1"/>
    <property type="molecule type" value="Genomic_DNA"/>
</dbReference>
<evidence type="ECO:0000313" key="2">
    <source>
        <dbReference type="Proteomes" id="UP001226762"/>
    </source>
</evidence>
<proteinExistence type="predicted"/>
<protein>
    <submittedName>
        <fullName evidence="1">Uncharacterized protein</fullName>
    </submittedName>
</protein>
<name>A0AAE3WE73_9RHOB</name>